<reference evidence="2" key="1">
    <citation type="submission" date="2021-05" db="EMBL/GenBank/DDBJ databases">
        <authorList>
            <person name="Arsene-Ploetze F."/>
        </authorList>
    </citation>
    <scope>NUCLEOTIDE SEQUENCE</scope>
    <source>
        <strain evidence="2">DSM 42138</strain>
    </source>
</reference>
<dbReference type="AlphaFoldDB" id="A0A9W4DPP0"/>
<evidence type="ECO:0000256" key="1">
    <source>
        <dbReference type="SAM" id="MobiDB-lite"/>
    </source>
</evidence>
<comment type="caution">
    <text evidence="2">The sequence shown here is derived from an EMBL/GenBank/DDBJ whole genome shotgun (WGS) entry which is preliminary data.</text>
</comment>
<dbReference type="Proteomes" id="UP001152519">
    <property type="component" value="Unassembled WGS sequence"/>
</dbReference>
<gene>
    <name evidence="2" type="ORF">SCOCK_130137</name>
</gene>
<sequence length="101" mass="10928">MRSGVPDRGAGLRLICGRRRAGATRHPPSGGPARTELPPWAGDDPRVGGGPVAQFPAPLSGTADHMVRPLRREPRSVADSWRAPVRPHYWQQARRSAVTPP</sequence>
<proteinExistence type="predicted"/>
<protein>
    <submittedName>
        <fullName evidence="2">Uncharacterized protein</fullName>
    </submittedName>
</protein>
<accession>A0A9W4DPP0</accession>
<organism evidence="2 3">
    <name type="scientific">Actinacidiphila cocklensis</name>
    <dbReference type="NCBI Taxonomy" id="887465"/>
    <lineage>
        <taxon>Bacteria</taxon>
        <taxon>Bacillati</taxon>
        <taxon>Actinomycetota</taxon>
        <taxon>Actinomycetes</taxon>
        <taxon>Kitasatosporales</taxon>
        <taxon>Streptomycetaceae</taxon>
        <taxon>Actinacidiphila</taxon>
    </lineage>
</organism>
<dbReference type="EMBL" id="CAJSLV010000035">
    <property type="protein sequence ID" value="CAG6391733.1"/>
    <property type="molecule type" value="Genomic_DNA"/>
</dbReference>
<feature type="region of interest" description="Disordered" evidence="1">
    <location>
        <begin position="1"/>
        <end position="67"/>
    </location>
</feature>
<evidence type="ECO:0000313" key="2">
    <source>
        <dbReference type="EMBL" id="CAG6391733.1"/>
    </source>
</evidence>
<name>A0A9W4DPP0_9ACTN</name>
<evidence type="ECO:0000313" key="3">
    <source>
        <dbReference type="Proteomes" id="UP001152519"/>
    </source>
</evidence>
<keyword evidence="3" id="KW-1185">Reference proteome</keyword>